<dbReference type="PANTHER" id="PTHR21597">
    <property type="entry name" value="THO2 PROTEIN"/>
    <property type="match status" value="1"/>
</dbReference>
<comment type="caution">
    <text evidence="1">The sequence shown here is derived from an EMBL/GenBank/DDBJ whole genome shotgun (WGS) entry which is preliminary data.</text>
</comment>
<gene>
    <name evidence="1" type="ORF">N7456_011383</name>
</gene>
<keyword evidence="2" id="KW-1185">Reference proteome</keyword>
<reference evidence="1" key="1">
    <citation type="submission" date="2022-11" db="EMBL/GenBank/DDBJ databases">
        <authorList>
            <person name="Petersen C."/>
        </authorList>
    </citation>
    <scope>NUCLEOTIDE SEQUENCE</scope>
    <source>
        <strain evidence="1">IBT 30069</strain>
    </source>
</reference>
<dbReference type="GO" id="GO:0006397">
    <property type="term" value="P:mRNA processing"/>
    <property type="evidence" value="ECO:0007669"/>
    <property type="project" value="InterPro"/>
</dbReference>
<evidence type="ECO:0000313" key="2">
    <source>
        <dbReference type="Proteomes" id="UP001149165"/>
    </source>
</evidence>
<proteinExistence type="predicted"/>
<protein>
    <submittedName>
        <fullName evidence="1">Uncharacterized protein</fullName>
    </submittedName>
</protein>
<dbReference type="GO" id="GO:0000445">
    <property type="term" value="C:THO complex part of transcription export complex"/>
    <property type="evidence" value="ECO:0007669"/>
    <property type="project" value="TreeGrafter"/>
</dbReference>
<dbReference type="GO" id="GO:0003729">
    <property type="term" value="F:mRNA binding"/>
    <property type="evidence" value="ECO:0007669"/>
    <property type="project" value="TreeGrafter"/>
</dbReference>
<evidence type="ECO:0000313" key="1">
    <source>
        <dbReference type="EMBL" id="KAJ5087767.1"/>
    </source>
</evidence>
<sequence length="122" mass="14078">MLIRVAWEGTFCRKGRTVRIWKNMGFGQTFKRYSFMDPAPLLQYVVEQLRHYKSTDLIVLEQLATSMAGMIPDNNLNDKYDYRQIGFEQAWTRLGITSLRISGGSKMLTPQANIGQLPRDSE</sequence>
<accession>A0A9W9K0M7</accession>
<dbReference type="OrthoDB" id="29024at2759"/>
<dbReference type="AlphaFoldDB" id="A0A9W9K0M7"/>
<name>A0A9W9K0M7_9EURO</name>
<dbReference type="EMBL" id="JAPQKH010000007">
    <property type="protein sequence ID" value="KAJ5087767.1"/>
    <property type="molecule type" value="Genomic_DNA"/>
</dbReference>
<dbReference type="InterPro" id="IPR040007">
    <property type="entry name" value="Tho2"/>
</dbReference>
<reference evidence="1" key="2">
    <citation type="journal article" date="2023" name="IMA Fungus">
        <title>Comparative genomic study of the Penicillium genus elucidates a diverse pangenome and 15 lateral gene transfer events.</title>
        <authorList>
            <person name="Petersen C."/>
            <person name="Sorensen T."/>
            <person name="Nielsen M.R."/>
            <person name="Sondergaard T.E."/>
            <person name="Sorensen J.L."/>
            <person name="Fitzpatrick D.A."/>
            <person name="Frisvad J.C."/>
            <person name="Nielsen K.L."/>
        </authorList>
    </citation>
    <scope>NUCLEOTIDE SEQUENCE</scope>
    <source>
        <strain evidence="1">IBT 30069</strain>
    </source>
</reference>
<dbReference type="PANTHER" id="PTHR21597:SF0">
    <property type="entry name" value="THO COMPLEX SUBUNIT 2"/>
    <property type="match status" value="1"/>
</dbReference>
<dbReference type="GO" id="GO:0006406">
    <property type="term" value="P:mRNA export from nucleus"/>
    <property type="evidence" value="ECO:0007669"/>
    <property type="project" value="InterPro"/>
</dbReference>
<organism evidence="1 2">
    <name type="scientific">Penicillium angulare</name>
    <dbReference type="NCBI Taxonomy" id="116970"/>
    <lineage>
        <taxon>Eukaryota</taxon>
        <taxon>Fungi</taxon>
        <taxon>Dikarya</taxon>
        <taxon>Ascomycota</taxon>
        <taxon>Pezizomycotina</taxon>
        <taxon>Eurotiomycetes</taxon>
        <taxon>Eurotiomycetidae</taxon>
        <taxon>Eurotiales</taxon>
        <taxon>Aspergillaceae</taxon>
        <taxon>Penicillium</taxon>
    </lineage>
</organism>
<dbReference type="Proteomes" id="UP001149165">
    <property type="component" value="Unassembled WGS sequence"/>
</dbReference>